<feature type="compositionally biased region" description="Basic and acidic residues" evidence="1">
    <location>
        <begin position="1"/>
        <end position="14"/>
    </location>
</feature>
<evidence type="ECO:0000313" key="2">
    <source>
        <dbReference type="EMBL" id="CDW80766.1"/>
    </source>
</evidence>
<evidence type="ECO:0000313" key="3">
    <source>
        <dbReference type="Proteomes" id="UP000039865"/>
    </source>
</evidence>
<protein>
    <submittedName>
        <fullName evidence="2">Uncharacterized protein</fullName>
    </submittedName>
</protein>
<name>A0A078AFY8_STYLE</name>
<organism evidence="2 3">
    <name type="scientific">Stylonychia lemnae</name>
    <name type="common">Ciliate</name>
    <dbReference type="NCBI Taxonomy" id="5949"/>
    <lineage>
        <taxon>Eukaryota</taxon>
        <taxon>Sar</taxon>
        <taxon>Alveolata</taxon>
        <taxon>Ciliophora</taxon>
        <taxon>Intramacronucleata</taxon>
        <taxon>Spirotrichea</taxon>
        <taxon>Stichotrichia</taxon>
        <taxon>Sporadotrichida</taxon>
        <taxon>Oxytrichidae</taxon>
        <taxon>Stylonychinae</taxon>
        <taxon>Stylonychia</taxon>
    </lineage>
</organism>
<dbReference type="EMBL" id="CCKQ01009291">
    <property type="protein sequence ID" value="CDW80766.1"/>
    <property type="molecule type" value="Genomic_DNA"/>
</dbReference>
<feature type="region of interest" description="Disordered" evidence="1">
    <location>
        <begin position="1"/>
        <end position="66"/>
    </location>
</feature>
<dbReference type="Proteomes" id="UP000039865">
    <property type="component" value="Unassembled WGS sequence"/>
</dbReference>
<feature type="region of interest" description="Disordered" evidence="1">
    <location>
        <begin position="366"/>
        <end position="394"/>
    </location>
</feature>
<sequence>MSRSLRERFKRQQGEQKYNQSSNRKKATIDPKSDQYYKQQRNNKIEGQSQQNEQGRHQVRRSTLINPKKLVQDEELNELSNLYNMLNKECEQINSEKKIRVVERSAKKGIVINEKDVNLLAIHDGIDDDSEGESETRTNQNLLDQTFEIKLQQLDNQTLRKSPLSGNNADNHHLAEIAYHKMNQENENQSPIFEVKEEYMPSPYDSSSNENRIHFQNVDGISGFDETPNTNLYYGDMNQLRLPVMKRNESNISMISDIVKKKRITFLKSASLFADEEEIFGFGSPKLTKEYQSASEAIQQTTKNPTLERHRKLIRRHLEEKKKLEGAIERMQVGGDKQILDTISKEIQFSREKDVIQKLLISKQGPINNQNIGDSSQRRKSVKTGEKSKALKAKQEAHENAMAMLIEKVLSDPDTRERLLDHSVLNDFFFEEKLKERRMQVLQEQRAAARRKGGSVGAGSDGGRDQMHISLVSEVLDSLQHLPEVIRPEHIRVNLHASGGKMMTSKDKDNMYHRNIVKSNTLFILYYLEAIQANLNSNKLKIQRAQNLQIINYILHFTSSEQQARSKIQSFSNIINLRKFYAYVSLMNDKYGSSINFSKWISFTKSLRMFFKQHFIDTVDLEKVFYEVIRNKTPAEMNYEDFVDGLRYLSRKMVKLVVNDNESSNALLANEDMLFNRFLLQVIKPYFEEKQVLYQTLIDYSKVKETDLAYYLPEVQQIFKKNDSFMKKLYESFVEYPAEDPTQQQNNAQNPYKTQANKALGINPPQFHEVLKIIGFFPAIVAKHEINSIFTQSLSTYDQMTFSDFNYATFLIYAMDQEKKGRTSIIEDKKLTQRLHDFLFDKAGLIQGENVIKKIRDHHNTIILNQIHNKTFFGKHYSVNIKASIM</sequence>
<reference evidence="2 3" key="1">
    <citation type="submission" date="2014-06" db="EMBL/GenBank/DDBJ databases">
        <authorList>
            <person name="Swart Estienne"/>
        </authorList>
    </citation>
    <scope>NUCLEOTIDE SEQUENCE [LARGE SCALE GENOMIC DNA]</scope>
    <source>
        <strain evidence="2 3">130c</strain>
    </source>
</reference>
<dbReference type="OrthoDB" id="10591244at2759"/>
<feature type="compositionally biased region" description="Basic and acidic residues" evidence="1">
    <location>
        <begin position="383"/>
        <end position="394"/>
    </location>
</feature>
<keyword evidence="3" id="KW-1185">Reference proteome</keyword>
<accession>A0A078AFY8</accession>
<gene>
    <name evidence="2" type="primary">Contig11706.g12521</name>
    <name evidence="2" type="ORF">STYLEM_9770</name>
</gene>
<dbReference type="InParanoid" id="A0A078AFY8"/>
<feature type="compositionally biased region" description="Polar residues" evidence="1">
    <location>
        <begin position="366"/>
        <end position="375"/>
    </location>
</feature>
<proteinExistence type="predicted"/>
<evidence type="ECO:0000256" key="1">
    <source>
        <dbReference type="SAM" id="MobiDB-lite"/>
    </source>
</evidence>
<dbReference type="AlphaFoldDB" id="A0A078AFY8"/>
<feature type="compositionally biased region" description="Polar residues" evidence="1">
    <location>
        <begin position="36"/>
        <end position="53"/>
    </location>
</feature>